<keyword evidence="1" id="KW-0677">Repeat</keyword>
<keyword evidence="6" id="KW-1185">Reference proteome</keyword>
<dbReference type="InterPro" id="IPR001565">
    <property type="entry name" value="Synaptotagmin"/>
</dbReference>
<proteinExistence type="predicted"/>
<evidence type="ECO:0000256" key="1">
    <source>
        <dbReference type="ARBA" id="ARBA00022737"/>
    </source>
</evidence>
<keyword evidence="3" id="KW-1133">Transmembrane helix</keyword>
<dbReference type="Gene3D" id="2.60.40.150">
    <property type="entry name" value="C2 domain"/>
    <property type="match status" value="2"/>
</dbReference>
<dbReference type="InterPro" id="IPR000008">
    <property type="entry name" value="C2_dom"/>
</dbReference>
<name>A0A8J2LYY1_9BILA</name>
<evidence type="ECO:0000256" key="2">
    <source>
        <dbReference type="SAM" id="MobiDB-lite"/>
    </source>
</evidence>
<dbReference type="GO" id="GO:0098793">
    <property type="term" value="C:presynapse"/>
    <property type="evidence" value="ECO:0007669"/>
    <property type="project" value="GOC"/>
</dbReference>
<dbReference type="Pfam" id="PF00168">
    <property type="entry name" value="C2"/>
    <property type="match status" value="2"/>
</dbReference>
<evidence type="ECO:0000313" key="5">
    <source>
        <dbReference type="EMBL" id="CAG9535911.1"/>
    </source>
</evidence>
<dbReference type="Proteomes" id="UP000746747">
    <property type="component" value="Unassembled WGS sequence"/>
</dbReference>
<evidence type="ECO:0000256" key="3">
    <source>
        <dbReference type="SAM" id="Phobius"/>
    </source>
</evidence>
<dbReference type="GO" id="GO:0005886">
    <property type="term" value="C:plasma membrane"/>
    <property type="evidence" value="ECO:0007669"/>
    <property type="project" value="TreeGrafter"/>
</dbReference>
<comment type="caution">
    <text evidence="5">The sequence shown here is derived from an EMBL/GenBank/DDBJ whole genome shotgun (WGS) entry which is preliminary data.</text>
</comment>
<dbReference type="PANTHER" id="PTHR10024:SF369">
    <property type="entry name" value="FI18813P1"/>
    <property type="match status" value="1"/>
</dbReference>
<dbReference type="InterPro" id="IPR035892">
    <property type="entry name" value="C2_domain_sf"/>
</dbReference>
<dbReference type="CDD" id="cd08404">
    <property type="entry name" value="C2B_Synaptotagmin-4"/>
    <property type="match status" value="1"/>
</dbReference>
<dbReference type="GO" id="GO:0005544">
    <property type="term" value="F:calcium-dependent phospholipid binding"/>
    <property type="evidence" value="ECO:0007669"/>
    <property type="project" value="TreeGrafter"/>
</dbReference>
<feature type="domain" description="C2" evidence="4">
    <location>
        <begin position="117"/>
        <end position="242"/>
    </location>
</feature>
<protein>
    <recommendedName>
        <fullName evidence="4">C2 domain-containing protein</fullName>
    </recommendedName>
</protein>
<dbReference type="GO" id="GO:0001786">
    <property type="term" value="F:phosphatidylserine binding"/>
    <property type="evidence" value="ECO:0007669"/>
    <property type="project" value="TreeGrafter"/>
</dbReference>
<feature type="transmembrane region" description="Helical" evidence="3">
    <location>
        <begin position="16"/>
        <end position="38"/>
    </location>
</feature>
<keyword evidence="3" id="KW-0472">Membrane</keyword>
<dbReference type="PROSITE" id="PS50004">
    <property type="entry name" value="C2"/>
    <property type="match status" value="2"/>
</dbReference>
<dbReference type="SUPFAM" id="SSF49562">
    <property type="entry name" value="C2 domain (Calcium/lipid-binding domain, CaLB)"/>
    <property type="match status" value="2"/>
</dbReference>
<dbReference type="GO" id="GO:0006906">
    <property type="term" value="P:vesicle fusion"/>
    <property type="evidence" value="ECO:0007669"/>
    <property type="project" value="TreeGrafter"/>
</dbReference>
<dbReference type="GO" id="GO:0030424">
    <property type="term" value="C:axon"/>
    <property type="evidence" value="ECO:0007669"/>
    <property type="project" value="TreeGrafter"/>
</dbReference>
<dbReference type="EMBL" id="CAKAEH010001413">
    <property type="protein sequence ID" value="CAG9535911.1"/>
    <property type="molecule type" value="Genomic_DNA"/>
</dbReference>
<keyword evidence="3" id="KW-0812">Transmembrane</keyword>
<dbReference type="AlphaFoldDB" id="A0A8J2LYY1"/>
<dbReference type="GO" id="GO:0030276">
    <property type="term" value="F:clathrin binding"/>
    <property type="evidence" value="ECO:0007669"/>
    <property type="project" value="TreeGrafter"/>
</dbReference>
<sequence>MGAVNPSTTFYFSFNVILYLMIAGAAFAYLAVLSVCILRRQQYASFKKRDVLIEPRTAIALKYENEKCPGGLKNSPSSLSSPFSSDSSNSSPVVSTQSSIILSQPLNRLSLSQLGPDRGFINFTVYYNVENSTLQVNIISCRNLPELIIASDGQCFLEPYVKLQLLPEKQHRVKTRLVRASRNPQYDEIFSMYGMDTLQLATTSLHFAVVAFDRYSRDTLLGEAVYSLKDANLLNNEIVTVDLKLEGRGKDANNDNRGQVLLSLCYQPTTHRVTVVLIKAKGLPKLDVSGMADPYIKIYMLYKEQRISKKRSHVKKCTLSPVYNESFVFELPCTEDEDLDNVEFEIVVMDWDRLTKNEVMGKCFIGHNDEHWLQVRNNPRRQIAEWHQLSV</sequence>
<reference evidence="5" key="1">
    <citation type="submission" date="2021-09" db="EMBL/GenBank/DDBJ databases">
        <authorList>
            <consortium name="Pathogen Informatics"/>
        </authorList>
    </citation>
    <scope>NUCLEOTIDE SEQUENCE</scope>
</reference>
<dbReference type="OrthoDB" id="67700at2759"/>
<feature type="region of interest" description="Disordered" evidence="2">
    <location>
        <begin position="70"/>
        <end position="91"/>
    </location>
</feature>
<feature type="domain" description="C2" evidence="4">
    <location>
        <begin position="256"/>
        <end position="387"/>
    </location>
</feature>
<dbReference type="GO" id="GO:0070382">
    <property type="term" value="C:exocytic vesicle"/>
    <property type="evidence" value="ECO:0007669"/>
    <property type="project" value="TreeGrafter"/>
</dbReference>
<organism evidence="5 6">
    <name type="scientific">Cercopithifilaria johnstoni</name>
    <dbReference type="NCBI Taxonomy" id="2874296"/>
    <lineage>
        <taxon>Eukaryota</taxon>
        <taxon>Metazoa</taxon>
        <taxon>Ecdysozoa</taxon>
        <taxon>Nematoda</taxon>
        <taxon>Chromadorea</taxon>
        <taxon>Rhabditida</taxon>
        <taxon>Spirurina</taxon>
        <taxon>Spiruromorpha</taxon>
        <taxon>Filarioidea</taxon>
        <taxon>Onchocercidae</taxon>
        <taxon>Cercopithifilaria</taxon>
    </lineage>
</organism>
<dbReference type="GO" id="GO:0048791">
    <property type="term" value="P:calcium ion-regulated exocytosis of neurotransmitter"/>
    <property type="evidence" value="ECO:0007669"/>
    <property type="project" value="TreeGrafter"/>
</dbReference>
<dbReference type="GO" id="GO:0000149">
    <property type="term" value="F:SNARE binding"/>
    <property type="evidence" value="ECO:0007669"/>
    <property type="project" value="TreeGrafter"/>
</dbReference>
<gene>
    <name evidence="5" type="ORF">CJOHNSTONI_LOCUS5884</name>
</gene>
<dbReference type="PANTHER" id="PTHR10024">
    <property type="entry name" value="SYNAPTOTAGMIN"/>
    <property type="match status" value="1"/>
</dbReference>
<dbReference type="PRINTS" id="PR00399">
    <property type="entry name" value="SYNAPTOTAGMN"/>
</dbReference>
<dbReference type="SMART" id="SM00239">
    <property type="entry name" value="C2"/>
    <property type="match status" value="2"/>
</dbReference>
<evidence type="ECO:0000259" key="4">
    <source>
        <dbReference type="PROSITE" id="PS50004"/>
    </source>
</evidence>
<evidence type="ECO:0000313" key="6">
    <source>
        <dbReference type="Proteomes" id="UP000746747"/>
    </source>
</evidence>
<accession>A0A8J2LYY1</accession>
<feature type="compositionally biased region" description="Low complexity" evidence="2">
    <location>
        <begin position="75"/>
        <end position="91"/>
    </location>
</feature>
<dbReference type="GO" id="GO:0005509">
    <property type="term" value="F:calcium ion binding"/>
    <property type="evidence" value="ECO:0007669"/>
    <property type="project" value="TreeGrafter"/>
</dbReference>
<dbReference type="PRINTS" id="PR00360">
    <property type="entry name" value="C2DOMAIN"/>
</dbReference>